<name>A0A7U6GJV5_9GAMM</name>
<evidence type="ECO:0000256" key="2">
    <source>
        <dbReference type="ARBA" id="ARBA00009142"/>
    </source>
</evidence>
<dbReference type="InterPro" id="IPR002781">
    <property type="entry name" value="TM_pro_TauE-like"/>
</dbReference>
<dbReference type="InterPro" id="IPR051598">
    <property type="entry name" value="TSUP/Inactive_protease-like"/>
</dbReference>
<keyword evidence="8" id="KW-1185">Reference proteome</keyword>
<dbReference type="KEGG" id="tbn:TBH_C1994"/>
<dbReference type="Proteomes" id="UP000031631">
    <property type="component" value="Chromosome"/>
</dbReference>
<feature type="transmembrane region" description="Helical" evidence="6">
    <location>
        <begin position="102"/>
        <end position="121"/>
    </location>
</feature>
<keyword evidence="5 6" id="KW-0472">Membrane</keyword>
<feature type="transmembrane region" description="Helical" evidence="6">
    <location>
        <begin position="237"/>
        <end position="254"/>
    </location>
</feature>
<protein>
    <recommendedName>
        <fullName evidence="6">Probable membrane transporter protein</fullName>
    </recommendedName>
</protein>
<feature type="transmembrane region" description="Helical" evidence="6">
    <location>
        <begin position="47"/>
        <end position="65"/>
    </location>
</feature>
<evidence type="ECO:0000256" key="6">
    <source>
        <dbReference type="RuleBase" id="RU363041"/>
    </source>
</evidence>
<dbReference type="RefSeq" id="WP_223212042.1">
    <property type="nucleotide sequence ID" value="NZ_AP012273.1"/>
</dbReference>
<dbReference type="GO" id="GO:0005886">
    <property type="term" value="C:plasma membrane"/>
    <property type="evidence" value="ECO:0007669"/>
    <property type="project" value="UniProtKB-SubCell"/>
</dbReference>
<feature type="transmembrane region" description="Helical" evidence="6">
    <location>
        <begin position="7"/>
        <end position="27"/>
    </location>
</feature>
<dbReference type="PANTHER" id="PTHR43701:SF2">
    <property type="entry name" value="MEMBRANE TRANSPORTER PROTEIN YJNA-RELATED"/>
    <property type="match status" value="1"/>
</dbReference>
<dbReference type="PANTHER" id="PTHR43701">
    <property type="entry name" value="MEMBRANE TRANSPORTER PROTEIN MJ0441-RELATED"/>
    <property type="match status" value="1"/>
</dbReference>
<keyword evidence="3 6" id="KW-0812">Transmembrane</keyword>
<keyword evidence="4 6" id="KW-1133">Transmembrane helix</keyword>
<feature type="transmembrane region" description="Helical" evidence="6">
    <location>
        <begin position="204"/>
        <end position="225"/>
    </location>
</feature>
<keyword evidence="6" id="KW-1003">Cell membrane</keyword>
<comment type="subcellular location">
    <subcellularLocation>
        <location evidence="6">Cell membrane</location>
        <topology evidence="6">Multi-pass membrane protein</topology>
    </subcellularLocation>
    <subcellularLocation>
        <location evidence="1">Membrane</location>
        <topology evidence="1">Multi-pass membrane protein</topology>
    </subcellularLocation>
</comment>
<feature type="transmembrane region" description="Helical" evidence="6">
    <location>
        <begin position="142"/>
        <end position="164"/>
    </location>
</feature>
<evidence type="ECO:0000313" key="8">
    <source>
        <dbReference type="Proteomes" id="UP000031631"/>
    </source>
</evidence>
<proteinExistence type="inferred from homology"/>
<gene>
    <name evidence="7" type="ORF">TBH_C1994</name>
</gene>
<comment type="similarity">
    <text evidence="2 6">Belongs to the 4-toluene sulfonate uptake permease (TSUP) (TC 2.A.102) family.</text>
</comment>
<evidence type="ECO:0000256" key="4">
    <source>
        <dbReference type="ARBA" id="ARBA00022989"/>
    </source>
</evidence>
<sequence length="255" mass="26947">MAPDIWTYLLAGGLIFVISTLFSMLGLGGGMLYVPVFKWLGFPLKTIAIPLGLLLNGITTLSAFLRYAREGLVDYRGGLPAAIAGLILAPIGAHMVDYVSQQQLIILFAIMVSIAGVRTLIKSRQGEPTQKASKNRRMIVGGIVGGGAGFIAGLLGIGGGFIVAPMLMELGYPTKNAAATTAFIVTFSSFSGFLGHVAEGRINLWLAAIALIAVIAGSQLGAWFMAKKAQPNWVKNFYGILLIAVAIKLIFDIFG</sequence>
<dbReference type="Pfam" id="PF01925">
    <property type="entry name" value="TauE"/>
    <property type="match status" value="1"/>
</dbReference>
<reference evidence="7 8" key="1">
    <citation type="journal article" date="2014" name="PLoS ONE">
        <title>Physiological and genomic features of a novel sulfur-oxidizing gammaproteobacterium belonging to a previously uncultivated symbiotic lineage isolated from a hydrothermal vent.</title>
        <authorList>
            <person name="Nunoura T."/>
            <person name="Takaki Y."/>
            <person name="Kazama H."/>
            <person name="Kakuta J."/>
            <person name="Shimamura S."/>
            <person name="Makita H."/>
            <person name="Hirai M."/>
            <person name="Miyazaki M."/>
            <person name="Takai K."/>
        </authorList>
    </citation>
    <scope>NUCLEOTIDE SEQUENCE [LARGE SCALE GENOMIC DNA]</scope>
    <source>
        <strain evidence="7 8">Hiromi1</strain>
    </source>
</reference>
<evidence type="ECO:0000256" key="3">
    <source>
        <dbReference type="ARBA" id="ARBA00022692"/>
    </source>
</evidence>
<accession>A0A7U6GJV5</accession>
<evidence type="ECO:0000256" key="5">
    <source>
        <dbReference type="ARBA" id="ARBA00023136"/>
    </source>
</evidence>
<evidence type="ECO:0000256" key="1">
    <source>
        <dbReference type="ARBA" id="ARBA00004141"/>
    </source>
</evidence>
<dbReference type="AlphaFoldDB" id="A0A7U6GJV5"/>
<organism evidence="7 8">
    <name type="scientific">Thiolapillus brandeum</name>
    <dbReference type="NCBI Taxonomy" id="1076588"/>
    <lineage>
        <taxon>Bacteria</taxon>
        <taxon>Pseudomonadati</taxon>
        <taxon>Pseudomonadota</taxon>
        <taxon>Gammaproteobacteria</taxon>
        <taxon>Chromatiales</taxon>
        <taxon>Sedimenticolaceae</taxon>
        <taxon>Thiolapillus</taxon>
    </lineage>
</organism>
<feature type="transmembrane region" description="Helical" evidence="6">
    <location>
        <begin position="176"/>
        <end position="197"/>
    </location>
</feature>
<evidence type="ECO:0000313" key="7">
    <source>
        <dbReference type="EMBL" id="BAO44909.1"/>
    </source>
</evidence>
<feature type="transmembrane region" description="Helical" evidence="6">
    <location>
        <begin position="77"/>
        <end position="96"/>
    </location>
</feature>
<dbReference type="EMBL" id="AP012273">
    <property type="protein sequence ID" value="BAO44909.1"/>
    <property type="molecule type" value="Genomic_DNA"/>
</dbReference>